<evidence type="ECO:0000256" key="1">
    <source>
        <dbReference type="ARBA" id="ARBA00004613"/>
    </source>
</evidence>
<keyword evidence="4" id="KW-0646">Protease inhibitor</keyword>
<dbReference type="STRING" id="379532.ENSPCOP00000012662"/>
<reference evidence="13" key="2">
    <citation type="submission" date="2025-09" db="UniProtKB">
        <authorList>
            <consortium name="Ensembl"/>
        </authorList>
    </citation>
    <scope>IDENTIFICATION</scope>
</reference>
<gene>
    <name evidence="13" type="primary">PI16</name>
</gene>
<dbReference type="CTD" id="221476"/>
<dbReference type="InterPro" id="IPR018244">
    <property type="entry name" value="Allrgn_V5/Tpx1_CS"/>
</dbReference>
<dbReference type="GO" id="GO:0005615">
    <property type="term" value="C:extracellular space"/>
    <property type="evidence" value="ECO:0007669"/>
    <property type="project" value="Ensembl"/>
</dbReference>
<dbReference type="CDD" id="cd05559">
    <property type="entry name" value="CAP_PI16_HrTT-1"/>
    <property type="match status" value="1"/>
</dbReference>
<protein>
    <recommendedName>
        <fullName evidence="9">Peptidase inhibitor 16</fullName>
    </recommendedName>
</protein>
<dbReference type="GeneTree" id="ENSGT00940000162458"/>
<dbReference type="PRINTS" id="PR00837">
    <property type="entry name" value="V5TPXLIKE"/>
</dbReference>
<evidence type="ECO:0000256" key="4">
    <source>
        <dbReference type="ARBA" id="ARBA00022690"/>
    </source>
</evidence>
<keyword evidence="5 11" id="KW-0732">Signal</keyword>
<evidence type="ECO:0000313" key="13">
    <source>
        <dbReference type="Ensembl" id="ENSPCOP00000012662.1"/>
    </source>
</evidence>
<feature type="region of interest" description="Disordered" evidence="10">
    <location>
        <begin position="408"/>
        <end position="427"/>
    </location>
</feature>
<reference evidence="13" key="1">
    <citation type="submission" date="2025-08" db="UniProtKB">
        <authorList>
            <consortium name="Ensembl"/>
        </authorList>
    </citation>
    <scope>IDENTIFICATION</scope>
</reference>
<organism evidence="13 14">
    <name type="scientific">Propithecus coquereli</name>
    <name type="common">Coquerel's sifaka</name>
    <name type="synonym">Propithecus verreauxi coquereli</name>
    <dbReference type="NCBI Taxonomy" id="379532"/>
    <lineage>
        <taxon>Eukaryota</taxon>
        <taxon>Metazoa</taxon>
        <taxon>Chordata</taxon>
        <taxon>Craniata</taxon>
        <taxon>Vertebrata</taxon>
        <taxon>Euteleostomi</taxon>
        <taxon>Mammalia</taxon>
        <taxon>Eutheria</taxon>
        <taxon>Euarchontoglires</taxon>
        <taxon>Primates</taxon>
        <taxon>Strepsirrhini</taxon>
        <taxon>Lemuriformes</taxon>
        <taxon>Indriidae</taxon>
        <taxon>Propithecus</taxon>
    </lineage>
</organism>
<dbReference type="RefSeq" id="XP_012502071.1">
    <property type="nucleotide sequence ID" value="XM_012646617.1"/>
</dbReference>
<evidence type="ECO:0000256" key="10">
    <source>
        <dbReference type="SAM" id="MobiDB-lite"/>
    </source>
</evidence>
<dbReference type="PANTHER" id="PTHR10334">
    <property type="entry name" value="CYSTEINE-RICH SECRETORY PROTEIN-RELATED"/>
    <property type="match status" value="1"/>
</dbReference>
<feature type="chain" id="PRO_5014394309" description="Peptidase inhibitor 16" evidence="11">
    <location>
        <begin position="25"/>
        <end position="452"/>
    </location>
</feature>
<evidence type="ECO:0000256" key="6">
    <source>
        <dbReference type="ARBA" id="ARBA00023180"/>
    </source>
</evidence>
<name>A0A2K6FFC1_PROCO</name>
<dbReference type="KEGG" id="pcoq:105812223"/>
<comment type="subunit">
    <text evidence="8">Interacts with PSP94/MSMB.</text>
</comment>
<dbReference type="SMART" id="SM00198">
    <property type="entry name" value="SCP"/>
    <property type="match status" value="1"/>
</dbReference>
<feature type="region of interest" description="Disordered" evidence="10">
    <location>
        <begin position="198"/>
        <end position="355"/>
    </location>
</feature>
<feature type="compositionally biased region" description="Polar residues" evidence="10">
    <location>
        <begin position="213"/>
        <end position="222"/>
    </location>
</feature>
<dbReference type="Pfam" id="PF00188">
    <property type="entry name" value="CAP"/>
    <property type="match status" value="1"/>
</dbReference>
<dbReference type="Gene3D" id="3.40.33.10">
    <property type="entry name" value="CAP"/>
    <property type="match status" value="1"/>
</dbReference>
<evidence type="ECO:0000256" key="9">
    <source>
        <dbReference type="ARBA" id="ARBA00074449"/>
    </source>
</evidence>
<comment type="subcellular location">
    <subcellularLocation>
        <location evidence="1">Secreted</location>
    </subcellularLocation>
</comment>
<dbReference type="SUPFAM" id="SSF55797">
    <property type="entry name" value="PR-1-like"/>
    <property type="match status" value="1"/>
</dbReference>
<dbReference type="InterPro" id="IPR014044">
    <property type="entry name" value="CAP_dom"/>
</dbReference>
<evidence type="ECO:0000256" key="7">
    <source>
        <dbReference type="ARBA" id="ARBA00058129"/>
    </source>
</evidence>
<accession>A0A2K6FFC1</accession>
<dbReference type="GO" id="GO:0061052">
    <property type="term" value="P:negative regulation of cell growth involved in cardiac muscle cell development"/>
    <property type="evidence" value="ECO:0007669"/>
    <property type="project" value="Ensembl"/>
</dbReference>
<evidence type="ECO:0000259" key="12">
    <source>
        <dbReference type="SMART" id="SM00198"/>
    </source>
</evidence>
<dbReference type="RefSeq" id="XP_012502070.1">
    <property type="nucleotide sequence ID" value="XM_012646616.1"/>
</dbReference>
<dbReference type="InterPro" id="IPR035940">
    <property type="entry name" value="CAP_sf"/>
</dbReference>
<feature type="signal peptide" evidence="11">
    <location>
        <begin position="1"/>
        <end position="24"/>
    </location>
</feature>
<dbReference type="OrthoDB" id="337038at2759"/>
<dbReference type="FunFam" id="3.40.33.10:FF:000011">
    <property type="entry name" value="Peptidase inhibitor 16"/>
    <property type="match status" value="1"/>
</dbReference>
<dbReference type="PROSITE" id="PS01010">
    <property type="entry name" value="CRISP_2"/>
    <property type="match status" value="1"/>
</dbReference>
<dbReference type="GO" id="GO:0030414">
    <property type="term" value="F:peptidase inhibitor activity"/>
    <property type="evidence" value="ECO:0007669"/>
    <property type="project" value="UniProtKB-KW"/>
</dbReference>
<dbReference type="PROSITE" id="PS01009">
    <property type="entry name" value="CRISP_1"/>
    <property type="match status" value="1"/>
</dbReference>
<evidence type="ECO:0000256" key="5">
    <source>
        <dbReference type="ARBA" id="ARBA00022729"/>
    </source>
</evidence>
<dbReference type="GeneID" id="105812223"/>
<feature type="domain" description="SCP" evidence="12">
    <location>
        <begin position="28"/>
        <end position="170"/>
    </location>
</feature>
<evidence type="ECO:0000256" key="3">
    <source>
        <dbReference type="ARBA" id="ARBA00022525"/>
    </source>
</evidence>
<evidence type="ECO:0000256" key="11">
    <source>
        <dbReference type="SAM" id="SignalP"/>
    </source>
</evidence>
<evidence type="ECO:0000256" key="8">
    <source>
        <dbReference type="ARBA" id="ARBA00063504"/>
    </source>
</evidence>
<keyword evidence="6" id="KW-0325">Glycoprotein</keyword>
<dbReference type="Proteomes" id="UP000233160">
    <property type="component" value="Unassembled WGS sequence"/>
</dbReference>
<comment type="function">
    <text evidence="7">May inhibit cardiomyocyte growth.</text>
</comment>
<dbReference type="OMA" id="QLAVEQW"/>
<evidence type="ECO:0000313" key="14">
    <source>
        <dbReference type="Proteomes" id="UP000233160"/>
    </source>
</evidence>
<comment type="similarity">
    <text evidence="2">Belongs to the CRISP family.</text>
</comment>
<keyword evidence="14" id="KW-1185">Reference proteome</keyword>
<evidence type="ECO:0000256" key="2">
    <source>
        <dbReference type="ARBA" id="ARBA00009923"/>
    </source>
</evidence>
<keyword evidence="3" id="KW-0964">Secreted</keyword>
<dbReference type="AlphaFoldDB" id="A0A2K6FFC1"/>
<proteinExistence type="inferred from homology"/>
<feature type="compositionally biased region" description="Polar residues" evidence="10">
    <location>
        <begin position="229"/>
        <end position="241"/>
    </location>
</feature>
<sequence>MCGSCSSLVLPLLLLVATTGPTGALKADEKREMVELHNLYRSQVSPPASDMLRMRWDAELAAFAKAYAQQCIWGHNKERGRRGENLFAITDEGMDVPLAVGEWHQERAHYNLSAAACNPGQMCGHYTQVVWAKTERIGCGSHFCEKLQGVEETNIQLLVCNYEPPGNVKGKRPYREGTPCSQCPPDYRCENSLCEPVGSSEDAPDLPGPVTEAPSSLATEASASRKMSMPSSVATEVSGSLATKALPTVETEAPTSLETKGPSSMATESPPSVKTAVPSVSATHSLPSLDEEPATFPKSTHVPIPKSAHSVASITRAPSVSPEKSLHPKMSPTGTGEPLPHAQEEAEAEAEVPSSSEVLASVFPAQDKRGELQASLNHMGYTSSKSLPSFPNTSATANASGGRTLALQSSLPGAEGPEKPGIKSGLSSGPSHVWGPFLGLLLLPPLVLAGIF</sequence>
<dbReference type="Ensembl" id="ENSPCOT00000023264.1">
    <property type="protein sequence ID" value="ENSPCOP00000012662.1"/>
    <property type="gene ID" value="ENSPCOG00000017925.1"/>
</dbReference>
<feature type="compositionally biased region" description="Polar residues" evidence="10">
    <location>
        <begin position="253"/>
        <end position="286"/>
    </location>
</feature>
<dbReference type="InterPro" id="IPR001283">
    <property type="entry name" value="CRISP-related"/>
</dbReference>